<dbReference type="Proteomes" id="UP001159405">
    <property type="component" value="Unassembled WGS sequence"/>
</dbReference>
<dbReference type="Pfam" id="PF13087">
    <property type="entry name" value="AAA_12"/>
    <property type="match status" value="1"/>
</dbReference>
<dbReference type="Pfam" id="PF13086">
    <property type="entry name" value="AAA_11"/>
    <property type="match status" value="1"/>
</dbReference>
<gene>
    <name evidence="8" type="ORF">PLOB_00015535</name>
</gene>
<dbReference type="InterPro" id="IPR045055">
    <property type="entry name" value="DNA2/NAM7-like"/>
</dbReference>
<dbReference type="Gene3D" id="3.40.50.300">
    <property type="entry name" value="P-loop containing nucleotide triphosphate hydrolases"/>
    <property type="match status" value="2"/>
</dbReference>
<evidence type="ECO:0000256" key="2">
    <source>
        <dbReference type="ARBA" id="ARBA00022490"/>
    </source>
</evidence>
<keyword evidence="4" id="KW-0863">Zinc-finger</keyword>
<dbReference type="InterPro" id="IPR047187">
    <property type="entry name" value="SF1_C_Upf1"/>
</dbReference>
<proteinExistence type="predicted"/>
<evidence type="ECO:0000256" key="3">
    <source>
        <dbReference type="ARBA" id="ARBA00022723"/>
    </source>
</evidence>
<dbReference type="InterPro" id="IPR046439">
    <property type="entry name" value="ZF_RZ_dom"/>
</dbReference>
<dbReference type="InterPro" id="IPR041679">
    <property type="entry name" value="DNA2/NAM7-like_C"/>
</dbReference>
<sequence>MVSYTNHALDEFLGGLPTEGVVRVGGRCSDKLKCCSLKVQRNEAIAKEQIPRRISTAIRNVRDELRDLEKDGSLKRCTAVLKFSRGGILSFHILKQFMSKCHSRWFEREQTQGLDDLLCDWLGVQMVARRDSKKKHDHDVNGNEDFQTQMSDRNFSNEEDFEDDDGANAVKPSEVTICTTEDTKNPVGLRRNLQQELVMSEDGEKRYQDPKRLSVNQRWKLYRLWVQKTEKHYLNQLQKKQPDYEMVLAGKFELMLEEDFRVLRNACVIGMTTTCAARYRRILQRIRPKIVLVEEAAEVLEAHIITSLTKGCQHLILIGDHQQLRPKPEVYELAKRYKLDVSLFERMVKVGIQCERLSVQHRMRPEIAALMKHVYYDLENHESVEKYEDIKGMKKNMFFIDHNHLEESCDGTHSHVNEHEAKFLVALCRYLLQQGYSSNQITLLTTYTGQMFAIRDCLQAAKSEELEQVRLTTVDNFHGEESDIILLSLVRSNKDEKIGFISDVNRACVALSRAKKGFYCTGNFALLSKHSEIWGKIVPDLKNCGSIGNALPLVCQIHRDEVTTETAEDFSQNVPGGGCQRSCEVRLECGHACKRLCHPRDTDHLEYCCGEPCAKKIVGCDHDCPRRCYQKCETVCSEFGEKTLPFCGHKQTVRCGKDSSSVQCRERWDKILPACSYRCQSRCGQPCTKQCQEYVKRTNWPCGHEVTIACSATQADCPIPCVATLECGHQCSGKCGECRMGRVHKRCGLRCDRVLVCSHLCKEPCPMSCPPCSLLCENRCVHTKCKHQCGQACVPCSHKCGWRCVHYKCDRRCGELCNRPRCDKPCKKILKCGSRRYPHPCPGLCGEVCICAVCEKNDGTDAITEIFLGGEGEEDALFIQLPDCKHIFAVSDLDKHMDRPNCDTDDRHVIQLRSCPRCNTAIRRSLRYGNVIKQQLHDIEKVKSKVREESGEVLEVQEKLETRLIALKGTFHGENEMKEWKRVERSLRRMAKGSNTLAVVTENQITLMERFCVMSQRLKDNLFSVPRSQVSTESCSEDSFMFLSSRLMEYLKKCFMSEGVTHREFRDINLEFTRLNLQLELCLLRYSVTSLNLTLDESSIQRMRDVREELSSGKLVETKKLDELLETLAAIRRLTSLVSDERKQIVSAMGLSQGHWFKCPKGHIYAIGGFGGAMQRSTCPDCRAVIGGANHTLEEGNELAPEMDGANYPAWSEQANVQNYSIVDEA</sequence>
<keyword evidence="6" id="KW-0391">Immunity</keyword>
<protein>
    <recommendedName>
        <fullName evidence="7">RZ-type domain-containing protein</fullName>
    </recommendedName>
</protein>
<evidence type="ECO:0000313" key="9">
    <source>
        <dbReference type="Proteomes" id="UP001159405"/>
    </source>
</evidence>
<dbReference type="PANTHER" id="PTHR10887:SF341">
    <property type="entry name" value="NFX1-TYPE ZINC FINGER-CONTAINING PROTEIN 1"/>
    <property type="match status" value="1"/>
</dbReference>
<dbReference type="SUPFAM" id="SSF52540">
    <property type="entry name" value="P-loop containing nucleoside triphosphate hydrolases"/>
    <property type="match status" value="1"/>
</dbReference>
<keyword evidence="9" id="KW-1185">Reference proteome</keyword>
<evidence type="ECO:0000256" key="4">
    <source>
        <dbReference type="ARBA" id="ARBA00022771"/>
    </source>
</evidence>
<dbReference type="PANTHER" id="PTHR10887">
    <property type="entry name" value="DNA2/NAM7 HELICASE FAMILY"/>
    <property type="match status" value="1"/>
</dbReference>
<dbReference type="CDD" id="cd17936">
    <property type="entry name" value="EEXXEc_NFX1"/>
    <property type="match status" value="1"/>
</dbReference>
<dbReference type="CDD" id="cd18808">
    <property type="entry name" value="SF1_C_Upf1"/>
    <property type="match status" value="1"/>
</dbReference>
<keyword evidence="5" id="KW-0862">Zinc</keyword>
<evidence type="ECO:0000256" key="6">
    <source>
        <dbReference type="ARBA" id="ARBA00022859"/>
    </source>
</evidence>
<dbReference type="InterPro" id="IPR027417">
    <property type="entry name" value="P-loop_NTPase"/>
</dbReference>
<keyword evidence="2" id="KW-0963">Cytoplasm</keyword>
<accession>A0ABN8R819</accession>
<name>A0ABN8R819_9CNID</name>
<dbReference type="PROSITE" id="PS51981">
    <property type="entry name" value="ZF_RZ"/>
    <property type="match status" value="1"/>
</dbReference>
<evidence type="ECO:0000256" key="1">
    <source>
        <dbReference type="ARBA" id="ARBA00004496"/>
    </source>
</evidence>
<keyword evidence="3" id="KW-0479">Metal-binding</keyword>
<dbReference type="InterPro" id="IPR041677">
    <property type="entry name" value="DNA2/NAM7_AAA_11"/>
</dbReference>
<evidence type="ECO:0000313" key="8">
    <source>
        <dbReference type="EMBL" id="CAH3174822.1"/>
    </source>
</evidence>
<organism evidence="8 9">
    <name type="scientific">Porites lobata</name>
    <dbReference type="NCBI Taxonomy" id="104759"/>
    <lineage>
        <taxon>Eukaryota</taxon>
        <taxon>Metazoa</taxon>
        <taxon>Cnidaria</taxon>
        <taxon>Anthozoa</taxon>
        <taxon>Hexacorallia</taxon>
        <taxon>Scleractinia</taxon>
        <taxon>Fungiina</taxon>
        <taxon>Poritidae</taxon>
        <taxon>Porites</taxon>
    </lineage>
</organism>
<comment type="subcellular location">
    <subcellularLocation>
        <location evidence="1">Cytoplasm</location>
    </subcellularLocation>
</comment>
<dbReference type="EMBL" id="CALNXK010000194">
    <property type="protein sequence ID" value="CAH3174822.1"/>
    <property type="molecule type" value="Genomic_DNA"/>
</dbReference>
<dbReference type="Pfam" id="PF20173">
    <property type="entry name" value="ZnF_RZ-type"/>
    <property type="match status" value="1"/>
</dbReference>
<comment type="caution">
    <text evidence="8">The sequence shown here is derived from an EMBL/GenBank/DDBJ whole genome shotgun (WGS) entry which is preliminary data.</text>
</comment>
<reference evidence="8 9" key="1">
    <citation type="submission" date="2022-05" db="EMBL/GenBank/DDBJ databases">
        <authorList>
            <consortium name="Genoscope - CEA"/>
            <person name="William W."/>
        </authorList>
    </citation>
    <scope>NUCLEOTIDE SEQUENCE [LARGE SCALE GENOMIC DNA]</scope>
</reference>
<feature type="domain" description="RZ-type" evidence="7">
    <location>
        <begin position="1137"/>
        <end position="1206"/>
    </location>
</feature>
<evidence type="ECO:0000256" key="5">
    <source>
        <dbReference type="ARBA" id="ARBA00022833"/>
    </source>
</evidence>
<evidence type="ECO:0000259" key="7">
    <source>
        <dbReference type="PROSITE" id="PS51981"/>
    </source>
</evidence>